<dbReference type="GO" id="GO:0003848">
    <property type="term" value="F:2-amino-4-hydroxy-6-hydroxymethyldihydropteridine diphosphokinase activity"/>
    <property type="evidence" value="ECO:0007669"/>
    <property type="project" value="UniProtKB-EC"/>
</dbReference>
<feature type="domain" description="7,8-dihydro-6-hydroxymethylpterin-pyrophosphokinase" evidence="13">
    <location>
        <begin position="92"/>
        <end position="103"/>
    </location>
</feature>
<keyword evidence="9" id="KW-0289">Folate biosynthesis</keyword>
<evidence type="ECO:0000256" key="7">
    <source>
        <dbReference type="ARBA" id="ARBA00022777"/>
    </source>
</evidence>
<evidence type="ECO:0000256" key="4">
    <source>
        <dbReference type="ARBA" id="ARBA00016218"/>
    </source>
</evidence>
<dbReference type="RefSeq" id="WP_177135658.1">
    <property type="nucleotide sequence ID" value="NZ_VYGV01000007.1"/>
</dbReference>
<evidence type="ECO:0000256" key="9">
    <source>
        <dbReference type="ARBA" id="ARBA00022909"/>
    </source>
</evidence>
<dbReference type="GO" id="GO:0005524">
    <property type="term" value="F:ATP binding"/>
    <property type="evidence" value="ECO:0007669"/>
    <property type="project" value="UniProtKB-KW"/>
</dbReference>
<dbReference type="NCBIfam" id="TIGR01498">
    <property type="entry name" value="folK"/>
    <property type="match status" value="1"/>
</dbReference>
<dbReference type="PANTHER" id="PTHR43071">
    <property type="entry name" value="2-AMINO-4-HYDROXY-6-HYDROXYMETHYLDIHYDROPTERIDINE PYROPHOSPHOKINASE"/>
    <property type="match status" value="1"/>
</dbReference>
<evidence type="ECO:0000256" key="2">
    <source>
        <dbReference type="ARBA" id="ARBA00005810"/>
    </source>
</evidence>
<keyword evidence="6" id="KW-0547">Nucleotide-binding</keyword>
<comment type="pathway">
    <text evidence="1">Cofactor biosynthesis; tetrahydrofolate biosynthesis; 2-amino-4-hydroxy-6-hydroxymethyl-7,8-dihydropteridine diphosphate from 7,8-dihydroneopterin triphosphate: step 4/4.</text>
</comment>
<comment type="similarity">
    <text evidence="2">Belongs to the HPPK family.</text>
</comment>
<dbReference type="GO" id="GO:0016301">
    <property type="term" value="F:kinase activity"/>
    <property type="evidence" value="ECO:0007669"/>
    <property type="project" value="UniProtKB-KW"/>
</dbReference>
<dbReference type="AlphaFoldDB" id="A0A7Y8GX33"/>
<keyword evidence="7 14" id="KW-0418">Kinase</keyword>
<evidence type="ECO:0000256" key="3">
    <source>
        <dbReference type="ARBA" id="ARBA00013253"/>
    </source>
</evidence>
<evidence type="ECO:0000256" key="11">
    <source>
        <dbReference type="ARBA" id="ARBA00029766"/>
    </source>
</evidence>
<evidence type="ECO:0000256" key="6">
    <source>
        <dbReference type="ARBA" id="ARBA00022741"/>
    </source>
</evidence>
<dbReference type="InterPro" id="IPR000550">
    <property type="entry name" value="Hppk"/>
</dbReference>
<dbReference type="InterPro" id="IPR035907">
    <property type="entry name" value="Hppk_sf"/>
</dbReference>
<comment type="caution">
    <text evidence="14">The sequence shown here is derived from an EMBL/GenBank/DDBJ whole genome shotgun (WGS) entry which is preliminary data.</text>
</comment>
<name>A0A7Y8GX33_9BURK</name>
<evidence type="ECO:0000313" key="14">
    <source>
        <dbReference type="EMBL" id="NWF45774.1"/>
    </source>
</evidence>
<dbReference type="SUPFAM" id="SSF55083">
    <property type="entry name" value="6-hydroxymethyl-7,8-dihydropterin pyrophosphokinase, HPPK"/>
    <property type="match status" value="1"/>
</dbReference>
<evidence type="ECO:0000313" key="15">
    <source>
        <dbReference type="Proteomes" id="UP000545507"/>
    </source>
</evidence>
<dbReference type="Pfam" id="PF01288">
    <property type="entry name" value="HPPK"/>
    <property type="match status" value="1"/>
</dbReference>
<dbReference type="Proteomes" id="UP000545507">
    <property type="component" value="Unassembled WGS sequence"/>
</dbReference>
<dbReference type="GO" id="GO:0046654">
    <property type="term" value="P:tetrahydrofolate biosynthetic process"/>
    <property type="evidence" value="ECO:0007669"/>
    <property type="project" value="UniProtKB-UniPathway"/>
</dbReference>
<comment type="function">
    <text evidence="10">Catalyzes the transfer of pyrophosphate from adenosine triphosphate (ATP) to 6-hydroxymethyl-7,8-dihydropterin, an enzymatic step in folate biosynthesis pathway.</text>
</comment>
<proteinExistence type="inferred from homology"/>
<evidence type="ECO:0000256" key="10">
    <source>
        <dbReference type="ARBA" id="ARBA00029409"/>
    </source>
</evidence>
<evidence type="ECO:0000256" key="1">
    <source>
        <dbReference type="ARBA" id="ARBA00005051"/>
    </source>
</evidence>
<evidence type="ECO:0000256" key="12">
    <source>
        <dbReference type="ARBA" id="ARBA00033413"/>
    </source>
</evidence>
<gene>
    <name evidence="14" type="primary">folK</name>
    <name evidence="14" type="ORF">F3K02_11005</name>
</gene>
<evidence type="ECO:0000256" key="8">
    <source>
        <dbReference type="ARBA" id="ARBA00022840"/>
    </source>
</evidence>
<dbReference type="Gene3D" id="3.30.70.560">
    <property type="entry name" value="7,8-Dihydro-6-hydroxymethylpterin-pyrophosphokinase HPPK"/>
    <property type="match status" value="1"/>
</dbReference>
<keyword evidence="15" id="KW-1185">Reference proteome</keyword>
<keyword evidence="5 14" id="KW-0808">Transferase</keyword>
<dbReference type="GO" id="GO:0046656">
    <property type="term" value="P:folic acid biosynthetic process"/>
    <property type="evidence" value="ECO:0007669"/>
    <property type="project" value="UniProtKB-KW"/>
</dbReference>
<keyword evidence="8" id="KW-0067">ATP-binding</keyword>
<dbReference type="PROSITE" id="PS00794">
    <property type="entry name" value="HPPK"/>
    <property type="match status" value="1"/>
</dbReference>
<dbReference type="EC" id="2.7.6.3" evidence="3"/>
<dbReference type="PANTHER" id="PTHR43071:SF1">
    <property type="entry name" value="2-AMINO-4-HYDROXY-6-HYDROXYMETHYLDIHYDROPTERIDINE PYROPHOSPHOKINASE"/>
    <property type="match status" value="1"/>
</dbReference>
<reference evidence="14 15" key="1">
    <citation type="submission" date="2019-09" db="EMBL/GenBank/DDBJ databases">
        <title>Hydrogenophaga aromatica sp. nov., isolated from a para-xylene-degrading enrichment culture.</title>
        <authorList>
            <person name="Tancsics A."/>
            <person name="Banerjee S."/>
        </authorList>
    </citation>
    <scope>NUCLEOTIDE SEQUENCE [LARGE SCALE GENOMIC DNA]</scope>
    <source>
        <strain evidence="14 15">D2P1</strain>
    </source>
</reference>
<organism evidence="14 15">
    <name type="scientific">Hydrogenophaga aromaticivorans</name>
    <dbReference type="NCBI Taxonomy" id="2610898"/>
    <lineage>
        <taxon>Bacteria</taxon>
        <taxon>Pseudomonadati</taxon>
        <taxon>Pseudomonadota</taxon>
        <taxon>Betaproteobacteria</taxon>
        <taxon>Burkholderiales</taxon>
        <taxon>Comamonadaceae</taxon>
        <taxon>Hydrogenophaga</taxon>
    </lineage>
</organism>
<protein>
    <recommendedName>
        <fullName evidence="4">2-amino-4-hydroxy-6-hydroxymethyldihydropteridine pyrophosphokinase</fullName>
        <ecNumber evidence="3">2.7.6.3</ecNumber>
    </recommendedName>
    <alternativeName>
        <fullName evidence="11">6-hydroxymethyl-7,8-dihydropterin pyrophosphokinase</fullName>
    </alternativeName>
    <alternativeName>
        <fullName evidence="12">7,8-dihydro-6-hydroxymethylpterin-pyrophosphokinase</fullName>
    </alternativeName>
</protein>
<dbReference type="EMBL" id="VYGV01000007">
    <property type="protein sequence ID" value="NWF45774.1"/>
    <property type="molecule type" value="Genomic_DNA"/>
</dbReference>
<evidence type="ECO:0000259" key="13">
    <source>
        <dbReference type="PROSITE" id="PS00794"/>
    </source>
</evidence>
<accession>A0A7Y8GX33</accession>
<sequence>MPQRAEVTAFVALGANLGDPAQALREALQRLSETPGVRLVRASSLYRTAPIDSSGPDYLNAVAEIATTLTAPDLLTALQAIEQGAGRERPYRNAPRTLDLDLLLYGSARIHSPTLTVPHPRMGERAFVLVPLSEIAPERVTDEALAAVSGQGIQRM</sequence>
<dbReference type="CDD" id="cd00483">
    <property type="entry name" value="HPPK"/>
    <property type="match status" value="1"/>
</dbReference>
<evidence type="ECO:0000256" key="5">
    <source>
        <dbReference type="ARBA" id="ARBA00022679"/>
    </source>
</evidence>
<dbReference type="UniPathway" id="UPA00077">
    <property type="reaction ID" value="UER00155"/>
</dbReference>